<gene>
    <name evidence="3" type="ORF">ACFY1D_35650</name>
</gene>
<feature type="signal peptide" evidence="1">
    <location>
        <begin position="1"/>
        <end position="27"/>
    </location>
</feature>
<dbReference type="Proteomes" id="UP001602058">
    <property type="component" value="Unassembled WGS sequence"/>
</dbReference>
<evidence type="ECO:0000313" key="3">
    <source>
        <dbReference type="EMBL" id="MFF4526722.1"/>
    </source>
</evidence>
<sequence length="118" mass="12318">MPRRHVSLLTASMLAAPMLALSAPAVAAVAPVHASAAPVAAKKDFCRINASRAMVRSKPRKSAAALGTAYKGDSCTAHGWAEGHGTWVKVTMKRTGLTGYVHSSRVAWGKEELVPTGP</sequence>
<dbReference type="RefSeq" id="WP_351084243.1">
    <property type="nucleotide sequence ID" value="NZ_JBEOZG010000025.1"/>
</dbReference>
<evidence type="ECO:0000256" key="1">
    <source>
        <dbReference type="SAM" id="SignalP"/>
    </source>
</evidence>
<dbReference type="Gene3D" id="2.30.30.40">
    <property type="entry name" value="SH3 Domains"/>
    <property type="match status" value="1"/>
</dbReference>
<dbReference type="InterPro" id="IPR003646">
    <property type="entry name" value="SH3-like_bac-type"/>
</dbReference>
<reference evidence="3 4" key="1">
    <citation type="submission" date="2024-10" db="EMBL/GenBank/DDBJ databases">
        <title>The Natural Products Discovery Center: Release of the First 8490 Sequenced Strains for Exploring Actinobacteria Biosynthetic Diversity.</title>
        <authorList>
            <person name="Kalkreuter E."/>
            <person name="Kautsar S.A."/>
            <person name="Yang D."/>
            <person name="Bader C.D."/>
            <person name="Teijaro C.N."/>
            <person name="Fluegel L."/>
            <person name="Davis C.M."/>
            <person name="Simpson J.R."/>
            <person name="Lauterbach L."/>
            <person name="Steele A.D."/>
            <person name="Gui C."/>
            <person name="Meng S."/>
            <person name="Li G."/>
            <person name="Viehrig K."/>
            <person name="Ye F."/>
            <person name="Su P."/>
            <person name="Kiefer A.F."/>
            <person name="Nichols A."/>
            <person name="Cepeda A.J."/>
            <person name="Yan W."/>
            <person name="Fan B."/>
            <person name="Jiang Y."/>
            <person name="Adhikari A."/>
            <person name="Zheng C.-J."/>
            <person name="Schuster L."/>
            <person name="Cowan T.M."/>
            <person name="Smanski M.J."/>
            <person name="Chevrette M.G."/>
            <person name="De Carvalho L.P.S."/>
            <person name="Shen B."/>
        </authorList>
    </citation>
    <scope>NUCLEOTIDE SEQUENCE [LARGE SCALE GENOMIC DNA]</scope>
    <source>
        <strain evidence="3 4">NPDC001390</strain>
    </source>
</reference>
<comment type="caution">
    <text evidence="3">The sequence shown here is derived from an EMBL/GenBank/DDBJ whole genome shotgun (WGS) entry which is preliminary data.</text>
</comment>
<proteinExistence type="predicted"/>
<protein>
    <submittedName>
        <fullName evidence="3">SH3 domain-containing protein</fullName>
    </submittedName>
</protein>
<evidence type="ECO:0000259" key="2">
    <source>
        <dbReference type="Pfam" id="PF08239"/>
    </source>
</evidence>
<feature type="domain" description="SH3b" evidence="2">
    <location>
        <begin position="55"/>
        <end position="106"/>
    </location>
</feature>
<evidence type="ECO:0000313" key="4">
    <source>
        <dbReference type="Proteomes" id="UP001602058"/>
    </source>
</evidence>
<dbReference type="EMBL" id="JBIAWJ010000028">
    <property type="protein sequence ID" value="MFF4526722.1"/>
    <property type="molecule type" value="Genomic_DNA"/>
</dbReference>
<feature type="chain" id="PRO_5045340865" evidence="1">
    <location>
        <begin position="28"/>
        <end position="118"/>
    </location>
</feature>
<name>A0ABW6UTB8_9ACTN</name>
<organism evidence="3 4">
    <name type="scientific">Streptomyces bluensis</name>
    <dbReference type="NCBI Taxonomy" id="33897"/>
    <lineage>
        <taxon>Bacteria</taxon>
        <taxon>Bacillati</taxon>
        <taxon>Actinomycetota</taxon>
        <taxon>Actinomycetes</taxon>
        <taxon>Kitasatosporales</taxon>
        <taxon>Streptomycetaceae</taxon>
        <taxon>Streptomyces</taxon>
    </lineage>
</organism>
<keyword evidence="1" id="KW-0732">Signal</keyword>
<keyword evidence="4" id="KW-1185">Reference proteome</keyword>
<dbReference type="Pfam" id="PF08239">
    <property type="entry name" value="SH3_3"/>
    <property type="match status" value="1"/>
</dbReference>
<accession>A0ABW6UTB8</accession>